<evidence type="ECO:0000256" key="2">
    <source>
        <dbReference type="ARBA" id="ARBA00008127"/>
    </source>
</evidence>
<dbReference type="PANTHER" id="PTHR33109">
    <property type="entry name" value="EPIDERMAL PATTERNING FACTOR-LIKE PROTEIN 4"/>
    <property type="match status" value="1"/>
</dbReference>
<evidence type="ECO:0000313" key="9">
    <source>
        <dbReference type="RefSeq" id="XP_010931343.1"/>
    </source>
</evidence>
<proteinExistence type="inferred from homology"/>
<accession>A0A6I9RSD9</accession>
<gene>
    <name evidence="9" type="primary">LOC105052276</name>
</gene>
<keyword evidence="3 6" id="KW-0964">Secreted</keyword>
<dbReference type="KEGG" id="egu:105052276"/>
<feature type="region of interest" description="Disordered" evidence="7">
    <location>
        <begin position="47"/>
        <end position="70"/>
    </location>
</feature>
<keyword evidence="4" id="KW-0732">Signal</keyword>
<evidence type="ECO:0000256" key="5">
    <source>
        <dbReference type="ARBA" id="ARBA00023157"/>
    </source>
</evidence>
<dbReference type="OrthoDB" id="1937916at2759"/>
<evidence type="ECO:0000256" key="1">
    <source>
        <dbReference type="ARBA" id="ARBA00004613"/>
    </source>
</evidence>
<comment type="subcellular location">
    <subcellularLocation>
        <location evidence="1 6">Secreted</location>
    </subcellularLocation>
</comment>
<dbReference type="InParanoid" id="A0A6I9RSD9"/>
<dbReference type="InterPro" id="IPR039455">
    <property type="entry name" value="EPFL"/>
</dbReference>
<dbReference type="GeneID" id="105052276"/>
<dbReference type="AlphaFoldDB" id="A0A6I9RSD9"/>
<protein>
    <recommendedName>
        <fullName evidence="6">Epidermal patterning factor-like protein</fullName>
    </recommendedName>
</protein>
<evidence type="ECO:0000256" key="6">
    <source>
        <dbReference type="RuleBase" id="RU367102"/>
    </source>
</evidence>
<dbReference type="Pfam" id="PF17181">
    <property type="entry name" value="EPF"/>
    <property type="match status" value="1"/>
</dbReference>
<evidence type="ECO:0000313" key="8">
    <source>
        <dbReference type="Proteomes" id="UP000504607"/>
    </source>
</evidence>
<name>A0A6I9RSD9_ELAGV</name>
<comment type="function">
    <text evidence="6">Controls stomatal patterning.</text>
</comment>
<evidence type="ECO:0000256" key="3">
    <source>
        <dbReference type="ARBA" id="ARBA00022525"/>
    </source>
</evidence>
<evidence type="ECO:0000256" key="7">
    <source>
        <dbReference type="SAM" id="MobiDB-lite"/>
    </source>
</evidence>
<dbReference type="PANTHER" id="PTHR33109:SF103">
    <property type="entry name" value="EPIDERMAL PATTERNING FACTOR-LIKE PROTEIN"/>
    <property type="match status" value="1"/>
</dbReference>
<comment type="similarity">
    <text evidence="2 6">Belongs to the plant cysteine rich small secretory peptide family. Epidermal patterning factor subfamily.</text>
</comment>
<dbReference type="RefSeq" id="XP_010931343.1">
    <property type="nucleotide sequence ID" value="XM_010933041.3"/>
</dbReference>
<reference evidence="9" key="1">
    <citation type="submission" date="2025-08" db="UniProtKB">
        <authorList>
            <consortium name="RefSeq"/>
        </authorList>
    </citation>
    <scope>IDENTIFICATION</scope>
</reference>
<organism evidence="8 9">
    <name type="scientific">Elaeis guineensis var. tenera</name>
    <name type="common">Oil palm</name>
    <dbReference type="NCBI Taxonomy" id="51953"/>
    <lineage>
        <taxon>Eukaryota</taxon>
        <taxon>Viridiplantae</taxon>
        <taxon>Streptophyta</taxon>
        <taxon>Embryophyta</taxon>
        <taxon>Tracheophyta</taxon>
        <taxon>Spermatophyta</taxon>
        <taxon>Magnoliopsida</taxon>
        <taxon>Liliopsida</taxon>
        <taxon>Arecaceae</taxon>
        <taxon>Arecoideae</taxon>
        <taxon>Cocoseae</taxon>
        <taxon>Elaeidinae</taxon>
        <taxon>Elaeis</taxon>
    </lineage>
</organism>
<dbReference type="Proteomes" id="UP000504607">
    <property type="component" value="Chromosome 10"/>
</dbReference>
<keyword evidence="5" id="KW-1015">Disulfide bond</keyword>
<dbReference type="GO" id="GO:0010052">
    <property type="term" value="P:guard cell differentiation"/>
    <property type="evidence" value="ECO:0007669"/>
    <property type="project" value="UniProtKB-UniRule"/>
</dbReference>
<keyword evidence="8" id="KW-1185">Reference proteome</keyword>
<evidence type="ECO:0000256" key="4">
    <source>
        <dbReference type="ARBA" id="ARBA00022729"/>
    </source>
</evidence>
<sequence length="118" mass="13092">MELMRGSRRGGSFSKSALLRWVFICLFFACALIASTNSRTLHLEIRSSRTDSSTQGGTVRRRELSEGPGSYPPRCTSKCGTCTPCTPVHVPVPPGTPEITEYYPEAWRCKCGNKLYMP</sequence>
<dbReference type="GO" id="GO:0005576">
    <property type="term" value="C:extracellular region"/>
    <property type="evidence" value="ECO:0007669"/>
    <property type="project" value="UniProtKB-SubCell"/>
</dbReference>
<keyword evidence="6" id="KW-0217">Developmental protein</keyword>